<dbReference type="AlphaFoldDB" id="A0A1S3JY26"/>
<name>A0A1S3JY26_LINAN</name>
<dbReference type="KEGG" id="lak:106176912"/>
<keyword evidence="2" id="KW-1185">Reference proteome</keyword>
<dbReference type="GeneID" id="106176912"/>
<evidence type="ECO:0000313" key="3">
    <source>
        <dbReference type="RefSeq" id="XP_013414954.1"/>
    </source>
</evidence>
<dbReference type="RefSeq" id="XP_013414954.1">
    <property type="nucleotide sequence ID" value="XM_013559500.2"/>
</dbReference>
<dbReference type="Proteomes" id="UP000085678">
    <property type="component" value="Unplaced"/>
</dbReference>
<evidence type="ECO:0000313" key="2">
    <source>
        <dbReference type="Proteomes" id="UP000085678"/>
    </source>
</evidence>
<organism evidence="2 3">
    <name type="scientific">Lingula anatina</name>
    <name type="common">Brachiopod</name>
    <name type="synonym">Lingula unguis</name>
    <dbReference type="NCBI Taxonomy" id="7574"/>
    <lineage>
        <taxon>Eukaryota</taxon>
        <taxon>Metazoa</taxon>
        <taxon>Spiralia</taxon>
        <taxon>Lophotrochozoa</taxon>
        <taxon>Brachiopoda</taxon>
        <taxon>Linguliformea</taxon>
        <taxon>Lingulata</taxon>
        <taxon>Lingulida</taxon>
        <taxon>Linguloidea</taxon>
        <taxon>Lingulidae</taxon>
        <taxon>Lingula</taxon>
    </lineage>
</organism>
<gene>
    <name evidence="3" type="primary">LOC106176912</name>
</gene>
<sequence>MGRTENTAARVHAERDQLEAKYNQYKALVDELSQHFQRAKHGLPICRYRQLKDMIKTCYDHFQRMEQESSGAATESVGMLAGSRDLAEKVQQLRDRSMLAARYKLENSKKEVQALTVNMEMEASDYQEKILHIKQLIEAMYENYEASKSQSPRQRYNTMKNIAKSVFNDPNI</sequence>
<keyword evidence="1" id="KW-0175">Coiled coil</keyword>
<dbReference type="InParanoid" id="A0A1S3JY26"/>
<protein>
    <submittedName>
        <fullName evidence="3">Uncharacterized protein LOC106176912</fullName>
    </submittedName>
</protein>
<feature type="coiled-coil region" evidence="1">
    <location>
        <begin position="1"/>
        <end position="35"/>
    </location>
</feature>
<accession>A0A1S3JY26</accession>
<proteinExistence type="predicted"/>
<evidence type="ECO:0000256" key="1">
    <source>
        <dbReference type="SAM" id="Coils"/>
    </source>
</evidence>
<reference evidence="3" key="1">
    <citation type="submission" date="2025-08" db="UniProtKB">
        <authorList>
            <consortium name="RefSeq"/>
        </authorList>
    </citation>
    <scope>IDENTIFICATION</scope>
    <source>
        <tissue evidence="3">Gonads</tissue>
    </source>
</reference>